<gene>
    <name evidence="3" type="ORF">D8674_007212</name>
</gene>
<keyword evidence="2" id="KW-1133">Transmembrane helix</keyword>
<feature type="region of interest" description="Disordered" evidence="1">
    <location>
        <begin position="1"/>
        <end position="103"/>
    </location>
</feature>
<keyword evidence="3" id="KW-0489">Methyltransferase</keyword>
<keyword evidence="3" id="KW-0808">Transferase</keyword>
<accession>A0A5N5FWI9</accession>
<dbReference type="AlphaFoldDB" id="A0A5N5FWI9"/>
<reference evidence="4" key="2">
    <citation type="submission" date="2019-10" db="EMBL/GenBank/DDBJ databases">
        <title>A de novo genome assembly of a pear dwarfing rootstock.</title>
        <authorList>
            <person name="Wang F."/>
            <person name="Wang J."/>
            <person name="Li S."/>
            <person name="Zhang Y."/>
            <person name="Fang M."/>
            <person name="Ma L."/>
            <person name="Zhao Y."/>
            <person name="Jiang S."/>
        </authorList>
    </citation>
    <scope>NUCLEOTIDE SEQUENCE [LARGE SCALE GENOMIC DNA]</scope>
</reference>
<dbReference type="EMBL" id="SMOL01000559">
    <property type="protein sequence ID" value="KAB2607495.1"/>
    <property type="molecule type" value="Genomic_DNA"/>
</dbReference>
<reference evidence="3 4" key="3">
    <citation type="submission" date="2019-11" db="EMBL/GenBank/DDBJ databases">
        <title>A de novo genome assembly of a pear dwarfing rootstock.</title>
        <authorList>
            <person name="Wang F."/>
            <person name="Wang J."/>
            <person name="Li S."/>
            <person name="Zhang Y."/>
            <person name="Fang M."/>
            <person name="Ma L."/>
            <person name="Zhao Y."/>
            <person name="Jiang S."/>
        </authorList>
    </citation>
    <scope>NUCLEOTIDE SEQUENCE [LARGE SCALE GENOMIC DNA]</scope>
    <source>
        <strain evidence="3">S2</strain>
        <tissue evidence="3">Leaf</tissue>
    </source>
</reference>
<proteinExistence type="predicted"/>
<dbReference type="GO" id="GO:0008168">
    <property type="term" value="F:methyltransferase activity"/>
    <property type="evidence" value="ECO:0007669"/>
    <property type="project" value="UniProtKB-KW"/>
</dbReference>
<dbReference type="Proteomes" id="UP000327157">
    <property type="component" value="Chromosome 11"/>
</dbReference>
<feature type="compositionally biased region" description="Basic and acidic residues" evidence="1">
    <location>
        <begin position="77"/>
        <end position="103"/>
    </location>
</feature>
<reference evidence="3 4" key="1">
    <citation type="submission" date="2019-09" db="EMBL/GenBank/DDBJ databases">
        <authorList>
            <person name="Ou C."/>
        </authorList>
    </citation>
    <scope>NUCLEOTIDE SEQUENCE [LARGE SCALE GENOMIC DNA]</scope>
    <source>
        <strain evidence="3">S2</strain>
        <tissue evidence="3">Leaf</tissue>
    </source>
</reference>
<keyword evidence="2" id="KW-0472">Membrane</keyword>
<organism evidence="3 4">
    <name type="scientific">Pyrus ussuriensis x Pyrus communis</name>
    <dbReference type="NCBI Taxonomy" id="2448454"/>
    <lineage>
        <taxon>Eukaryota</taxon>
        <taxon>Viridiplantae</taxon>
        <taxon>Streptophyta</taxon>
        <taxon>Embryophyta</taxon>
        <taxon>Tracheophyta</taxon>
        <taxon>Spermatophyta</taxon>
        <taxon>Magnoliopsida</taxon>
        <taxon>eudicotyledons</taxon>
        <taxon>Gunneridae</taxon>
        <taxon>Pentapetalae</taxon>
        <taxon>rosids</taxon>
        <taxon>fabids</taxon>
        <taxon>Rosales</taxon>
        <taxon>Rosaceae</taxon>
        <taxon>Amygdaloideae</taxon>
        <taxon>Maleae</taxon>
        <taxon>Pyrus</taxon>
    </lineage>
</organism>
<evidence type="ECO:0000256" key="2">
    <source>
        <dbReference type="SAM" id="Phobius"/>
    </source>
</evidence>
<keyword evidence="2" id="KW-0812">Transmembrane</keyword>
<evidence type="ECO:0000313" key="3">
    <source>
        <dbReference type="EMBL" id="KAB2607495.1"/>
    </source>
</evidence>
<sequence>MACKRKSNAGTSSGSPPKSKNPRQTKKARVEEELKNPRQTNKTRVEEGLATSVEKATSPLRKPVTQELAAADEDGEESRFIGKPMEDKDARKQDPKRYVGEVDQDVKSKSIPVSNCYCDTKYLLPYSTFVNLRTGYCSLSTYCHDAVTPTQRLKLLIIGLIDRDRYSDRDLEAARQEVAEGRTNNKYNNNNLDWATIIVVFCLTVAIGIALLPFQVPSIFGVLEMTCYGLEIKRRQVVSLRAMEWLEAFQNWHLPPKIQKLCRSNDGTNLRGDGSRATSMGRGTKEHELEVLGAICFVIQVCSRDVRVVFEGASLITLAAMRNTGDDTLILGPIINDVRFRIDEFQWRGTAYELLLDTLMEDNSL</sequence>
<feature type="compositionally biased region" description="Polar residues" evidence="1">
    <location>
        <begin position="8"/>
        <end position="18"/>
    </location>
</feature>
<name>A0A5N5FWI9_9ROSA</name>
<feature type="transmembrane region" description="Helical" evidence="2">
    <location>
        <begin position="192"/>
        <end position="214"/>
    </location>
</feature>
<evidence type="ECO:0000313" key="4">
    <source>
        <dbReference type="Proteomes" id="UP000327157"/>
    </source>
</evidence>
<protein>
    <submittedName>
        <fullName evidence="3">DNA (Cytosine-5)-methyltransferase CMT3-like</fullName>
    </submittedName>
</protein>
<evidence type="ECO:0000256" key="1">
    <source>
        <dbReference type="SAM" id="MobiDB-lite"/>
    </source>
</evidence>
<keyword evidence="4" id="KW-1185">Reference proteome</keyword>
<dbReference type="GO" id="GO:0032259">
    <property type="term" value="P:methylation"/>
    <property type="evidence" value="ECO:0007669"/>
    <property type="project" value="UniProtKB-KW"/>
</dbReference>
<comment type="caution">
    <text evidence="3">The sequence shown here is derived from an EMBL/GenBank/DDBJ whole genome shotgun (WGS) entry which is preliminary data.</text>
</comment>